<keyword evidence="2" id="KW-0238">DNA-binding</keyword>
<dbReference type="Gene3D" id="2.60.120.10">
    <property type="entry name" value="Jelly Rolls"/>
    <property type="match status" value="1"/>
</dbReference>
<evidence type="ECO:0000256" key="3">
    <source>
        <dbReference type="ARBA" id="ARBA00023163"/>
    </source>
</evidence>
<dbReference type="InterPro" id="IPR018490">
    <property type="entry name" value="cNMP-bd_dom_sf"/>
</dbReference>
<reference evidence="6" key="1">
    <citation type="submission" date="2024-05" db="EMBL/GenBank/DDBJ databases">
        <title>Transcriptome analysis of the degradation process of organic nitrogen by two heterotrophic nitrifying and aerobic denitrifying bacteria, Achromobacter sp. HNDS-1 and Enterobacter sp. HNDS-6.</title>
        <authorList>
            <person name="Huang Y."/>
        </authorList>
    </citation>
    <scope>NUCLEOTIDE SEQUENCE</scope>
    <source>
        <strain evidence="6">HNDS-1</strain>
    </source>
</reference>
<dbReference type="AlphaFoldDB" id="A0AAU7LG75"/>
<evidence type="ECO:0000256" key="1">
    <source>
        <dbReference type="ARBA" id="ARBA00023015"/>
    </source>
</evidence>
<dbReference type="GO" id="GO:0003677">
    <property type="term" value="F:DNA binding"/>
    <property type="evidence" value="ECO:0007669"/>
    <property type="project" value="UniProtKB-KW"/>
</dbReference>
<sequence length="248" mass="27422">MPHPTIADVPNRLLDALPNRERPRLLDRFESVDLVFGQCLLQPGDRIDDVYFPGGGYISLILPQKRGASLEVGLVGNEGMWSVDVPLGADTSQLRAVVQGAGSALRMKADLFRRELDASAALRGLISRYTVVILQQLAQTAACMHSHVLEGRLARWLLMTQDRAHSDSFHLTHEYLAYMLGVRRVGVTVAASALQHRKLIAYHRGNIEILNRPGLEQAACDCYAADQLSYGQLRRGPHQGPVGRKLLQ</sequence>
<proteinExistence type="predicted"/>
<feature type="domain" description="HTH crp-type" evidence="5">
    <location>
        <begin position="147"/>
        <end position="213"/>
    </location>
</feature>
<dbReference type="PANTHER" id="PTHR24567">
    <property type="entry name" value="CRP FAMILY TRANSCRIPTIONAL REGULATORY PROTEIN"/>
    <property type="match status" value="1"/>
</dbReference>
<keyword evidence="3" id="KW-0804">Transcription</keyword>
<dbReference type="PROSITE" id="PS51063">
    <property type="entry name" value="HTH_CRP_2"/>
    <property type="match status" value="1"/>
</dbReference>
<accession>A0AAU7LG75</accession>
<evidence type="ECO:0000256" key="2">
    <source>
        <dbReference type="ARBA" id="ARBA00023125"/>
    </source>
</evidence>
<organism evidence="6">
    <name type="scientific">Achromobacter sp. HNDS-1</name>
    <dbReference type="NCBI Taxonomy" id="3151598"/>
    <lineage>
        <taxon>Bacteria</taxon>
        <taxon>Pseudomonadati</taxon>
        <taxon>Pseudomonadota</taxon>
        <taxon>Betaproteobacteria</taxon>
        <taxon>Burkholderiales</taxon>
        <taxon>Alcaligenaceae</taxon>
        <taxon>Achromobacter</taxon>
    </lineage>
</organism>
<dbReference type="PANTHER" id="PTHR24567:SF74">
    <property type="entry name" value="HTH-TYPE TRANSCRIPTIONAL REGULATOR ARCR"/>
    <property type="match status" value="1"/>
</dbReference>
<dbReference type="InterPro" id="IPR050397">
    <property type="entry name" value="Env_Response_Regulators"/>
</dbReference>
<dbReference type="InterPro" id="IPR012318">
    <property type="entry name" value="HTH_CRP"/>
</dbReference>
<dbReference type="GO" id="GO:0005829">
    <property type="term" value="C:cytosol"/>
    <property type="evidence" value="ECO:0007669"/>
    <property type="project" value="TreeGrafter"/>
</dbReference>
<evidence type="ECO:0000259" key="4">
    <source>
        <dbReference type="PROSITE" id="PS50042"/>
    </source>
</evidence>
<dbReference type="EMBL" id="CP157584">
    <property type="protein sequence ID" value="XBP00906.1"/>
    <property type="molecule type" value="Genomic_DNA"/>
</dbReference>
<dbReference type="RefSeq" id="WP_254601270.1">
    <property type="nucleotide sequence ID" value="NZ_CP157584.1"/>
</dbReference>
<dbReference type="SUPFAM" id="SSF46785">
    <property type="entry name" value="Winged helix' DNA-binding domain"/>
    <property type="match status" value="1"/>
</dbReference>
<dbReference type="GO" id="GO:0003700">
    <property type="term" value="F:DNA-binding transcription factor activity"/>
    <property type="evidence" value="ECO:0007669"/>
    <property type="project" value="TreeGrafter"/>
</dbReference>
<protein>
    <submittedName>
        <fullName evidence="6">Crp/Fnr family transcriptional regulator</fullName>
    </submittedName>
</protein>
<feature type="domain" description="Cyclic nucleotide-binding" evidence="4">
    <location>
        <begin position="13"/>
        <end position="61"/>
    </location>
</feature>
<dbReference type="InterPro" id="IPR000595">
    <property type="entry name" value="cNMP-bd_dom"/>
</dbReference>
<dbReference type="SUPFAM" id="SSF51206">
    <property type="entry name" value="cAMP-binding domain-like"/>
    <property type="match status" value="1"/>
</dbReference>
<gene>
    <name evidence="6" type="ORF">ABFG95_10660</name>
</gene>
<keyword evidence="1" id="KW-0805">Transcription regulation</keyword>
<dbReference type="KEGG" id="achh:ABFG95_10660"/>
<name>A0AAU7LG75_9BURK</name>
<dbReference type="Pfam" id="PF13545">
    <property type="entry name" value="HTH_Crp_2"/>
    <property type="match status" value="1"/>
</dbReference>
<dbReference type="InterPro" id="IPR014710">
    <property type="entry name" value="RmlC-like_jellyroll"/>
</dbReference>
<dbReference type="InterPro" id="IPR036390">
    <property type="entry name" value="WH_DNA-bd_sf"/>
</dbReference>
<evidence type="ECO:0000313" key="6">
    <source>
        <dbReference type="EMBL" id="XBP00906.1"/>
    </source>
</evidence>
<evidence type="ECO:0000259" key="5">
    <source>
        <dbReference type="PROSITE" id="PS51063"/>
    </source>
</evidence>
<dbReference type="PROSITE" id="PS50042">
    <property type="entry name" value="CNMP_BINDING_3"/>
    <property type="match status" value="1"/>
</dbReference>